<dbReference type="EMBL" id="JAUSQU010000001">
    <property type="protein sequence ID" value="MDP9842220.1"/>
    <property type="molecule type" value="Genomic_DNA"/>
</dbReference>
<gene>
    <name evidence="1" type="ORF">J2853_001431</name>
</gene>
<dbReference type="RefSeq" id="WP_307556164.1">
    <property type="nucleotide sequence ID" value="NZ_JAUSQU010000001.1"/>
</dbReference>
<name>A0ABT9Q637_9ACTN</name>
<proteinExistence type="predicted"/>
<sequence length="289" mass="30879">MTTAERTRRIVEVRSAGRTLAVVYDESLVAAWPQVAPHIPGARDTPPQEGGHSVAAGVVVPDDVADARRLINAHLHVVHVGAGTVPVHAVTMYRPETGAVLLLGGHGAGKTLVGVALASRGWQWLAGDVTLVDVPAEGGPAVRGGTTAVLGRRAPLRRWFPELDLPDTGPDVVDLHQQRVLRLAPVRVPVVTAVLVDVDGDPATHGVLERLDRHTAATAWLVASGHLLERILNEGEQPLRLLEDETTLRRRIRYVHTLAGSVGVHTGRGAPQEIAACVEQLTDNKQVRI</sequence>
<protein>
    <submittedName>
        <fullName evidence="1">Uncharacterized protein</fullName>
    </submittedName>
</protein>
<dbReference type="SUPFAM" id="SSF53795">
    <property type="entry name" value="PEP carboxykinase-like"/>
    <property type="match status" value="1"/>
</dbReference>
<dbReference type="Proteomes" id="UP001225356">
    <property type="component" value="Unassembled WGS sequence"/>
</dbReference>
<accession>A0ABT9Q637</accession>
<evidence type="ECO:0000313" key="2">
    <source>
        <dbReference type="Proteomes" id="UP001225356"/>
    </source>
</evidence>
<organism evidence="1 2">
    <name type="scientific">Streptosporangium lutulentum</name>
    <dbReference type="NCBI Taxonomy" id="1461250"/>
    <lineage>
        <taxon>Bacteria</taxon>
        <taxon>Bacillati</taxon>
        <taxon>Actinomycetota</taxon>
        <taxon>Actinomycetes</taxon>
        <taxon>Streptosporangiales</taxon>
        <taxon>Streptosporangiaceae</taxon>
        <taxon>Streptosporangium</taxon>
    </lineage>
</organism>
<reference evidence="1 2" key="1">
    <citation type="submission" date="2023-07" db="EMBL/GenBank/DDBJ databases">
        <title>Sequencing the genomes of 1000 actinobacteria strains.</title>
        <authorList>
            <person name="Klenk H.-P."/>
        </authorList>
    </citation>
    <scope>NUCLEOTIDE SEQUENCE [LARGE SCALE GENOMIC DNA]</scope>
    <source>
        <strain evidence="1 2">DSM 46740</strain>
    </source>
</reference>
<dbReference type="Gene3D" id="3.40.50.300">
    <property type="entry name" value="P-loop containing nucleotide triphosphate hydrolases"/>
    <property type="match status" value="1"/>
</dbReference>
<comment type="caution">
    <text evidence="1">The sequence shown here is derived from an EMBL/GenBank/DDBJ whole genome shotgun (WGS) entry which is preliminary data.</text>
</comment>
<dbReference type="SUPFAM" id="SSF52540">
    <property type="entry name" value="P-loop containing nucleoside triphosphate hydrolases"/>
    <property type="match status" value="1"/>
</dbReference>
<dbReference type="InterPro" id="IPR027417">
    <property type="entry name" value="P-loop_NTPase"/>
</dbReference>
<evidence type="ECO:0000313" key="1">
    <source>
        <dbReference type="EMBL" id="MDP9842220.1"/>
    </source>
</evidence>
<keyword evidence="2" id="KW-1185">Reference proteome</keyword>